<gene>
    <name evidence="2" type="ORF">D1222_01965</name>
</gene>
<dbReference type="AlphaFoldDB" id="A0A399RIE2"/>
<evidence type="ECO:0000313" key="3">
    <source>
        <dbReference type="Proteomes" id="UP000265845"/>
    </source>
</evidence>
<comment type="caution">
    <text evidence="2">The sequence shown here is derived from an EMBL/GenBank/DDBJ whole genome shotgun (WGS) entry which is preliminary data.</text>
</comment>
<keyword evidence="3" id="KW-1185">Reference proteome</keyword>
<dbReference type="RefSeq" id="WP_119452558.1">
    <property type="nucleotide sequence ID" value="NZ_QWGA01000003.1"/>
</dbReference>
<feature type="region of interest" description="Disordered" evidence="1">
    <location>
        <begin position="1"/>
        <end position="51"/>
    </location>
</feature>
<evidence type="ECO:0000256" key="1">
    <source>
        <dbReference type="SAM" id="MobiDB-lite"/>
    </source>
</evidence>
<name>A0A399RIE2_9PROT</name>
<evidence type="ECO:0000313" key="2">
    <source>
        <dbReference type="EMBL" id="RIJ31058.1"/>
    </source>
</evidence>
<organism evidence="2 3">
    <name type="scientific">Henriciella algicola</name>
    <dbReference type="NCBI Taxonomy" id="1608422"/>
    <lineage>
        <taxon>Bacteria</taxon>
        <taxon>Pseudomonadati</taxon>
        <taxon>Pseudomonadota</taxon>
        <taxon>Alphaproteobacteria</taxon>
        <taxon>Hyphomonadales</taxon>
        <taxon>Hyphomonadaceae</taxon>
        <taxon>Henriciella</taxon>
    </lineage>
</organism>
<reference evidence="2 3" key="1">
    <citation type="submission" date="2018-08" db="EMBL/GenBank/DDBJ databases">
        <title>Henriciella mobilis sp. nov., isolated from seawater.</title>
        <authorList>
            <person name="Cheng H."/>
            <person name="Wu Y.-H."/>
            <person name="Xu X.-W."/>
            <person name="Guo L.-L."/>
        </authorList>
    </citation>
    <scope>NUCLEOTIDE SEQUENCE [LARGE SCALE GENOMIC DNA]</scope>
    <source>
        <strain evidence="2 3">CCUG67844</strain>
    </source>
</reference>
<feature type="compositionally biased region" description="Basic residues" evidence="1">
    <location>
        <begin position="81"/>
        <end position="96"/>
    </location>
</feature>
<feature type="region of interest" description="Disordered" evidence="1">
    <location>
        <begin position="71"/>
        <end position="102"/>
    </location>
</feature>
<sequence>MKQQFGKAAASRSPHTPVSKAERDHLVAGRQKPTLAPELRPNGRTVQSVHERIERLREKRISEIEKRLSEMRGQLTEAHKKSSHKGRARGAFRAKSRGRERA</sequence>
<dbReference type="Proteomes" id="UP000265845">
    <property type="component" value="Unassembled WGS sequence"/>
</dbReference>
<accession>A0A399RIE2</accession>
<proteinExistence type="predicted"/>
<dbReference type="EMBL" id="QWGA01000003">
    <property type="protein sequence ID" value="RIJ31058.1"/>
    <property type="molecule type" value="Genomic_DNA"/>
</dbReference>
<protein>
    <submittedName>
        <fullName evidence="2">Uncharacterized protein</fullName>
    </submittedName>
</protein>